<name>A0A1Q5P7U5_9BACI</name>
<reference evidence="1 2" key="1">
    <citation type="submission" date="2016-12" db="EMBL/GenBank/DDBJ databases">
        <title>Domibacillus sp. SAOS 44 whole genome sequencing.</title>
        <authorList>
            <person name="Verma A."/>
            <person name="Krishnamurthi S."/>
        </authorList>
    </citation>
    <scope>NUCLEOTIDE SEQUENCE [LARGE SCALE GENOMIC DNA]</scope>
    <source>
        <strain evidence="1 2">SAOS 44</strain>
    </source>
</reference>
<dbReference type="AlphaFoldDB" id="A0A1Q5P7U5"/>
<evidence type="ECO:0000313" key="1">
    <source>
        <dbReference type="EMBL" id="OKL38345.1"/>
    </source>
</evidence>
<keyword evidence="2" id="KW-1185">Reference proteome</keyword>
<gene>
    <name evidence="1" type="ORF">BLL40_02705</name>
</gene>
<dbReference type="EMBL" id="MRWQ01000001">
    <property type="protein sequence ID" value="OKL38345.1"/>
    <property type="molecule type" value="Genomic_DNA"/>
</dbReference>
<proteinExistence type="predicted"/>
<evidence type="ECO:0000313" key="2">
    <source>
        <dbReference type="Proteomes" id="UP000186524"/>
    </source>
</evidence>
<sequence length="110" mass="13374">MCNHERLLLLLERQCFYRKARDMRQEPLLEKEYEWLQQALNQLIGDEKAIIKRRYLTDDVYDYMVWPELKWSERTYQRKKQKALCRLAIMIQSESNIIESTGGIVAWFGQ</sequence>
<organism evidence="1 2">
    <name type="scientific">Domibacillus mangrovi</name>
    <dbReference type="NCBI Taxonomy" id="1714354"/>
    <lineage>
        <taxon>Bacteria</taxon>
        <taxon>Bacillati</taxon>
        <taxon>Bacillota</taxon>
        <taxon>Bacilli</taxon>
        <taxon>Bacillales</taxon>
        <taxon>Bacillaceae</taxon>
        <taxon>Domibacillus</taxon>
    </lineage>
</organism>
<dbReference type="STRING" id="1714354.BLL40_02705"/>
<accession>A0A1Q5P7U5</accession>
<protein>
    <recommendedName>
        <fullName evidence="3">ArpU family transcriptional regulator</fullName>
    </recommendedName>
</protein>
<evidence type="ECO:0008006" key="3">
    <source>
        <dbReference type="Google" id="ProtNLM"/>
    </source>
</evidence>
<comment type="caution">
    <text evidence="1">The sequence shown here is derived from an EMBL/GenBank/DDBJ whole genome shotgun (WGS) entry which is preliminary data.</text>
</comment>
<dbReference type="Proteomes" id="UP000186524">
    <property type="component" value="Unassembled WGS sequence"/>
</dbReference>